<keyword evidence="8 9" id="KW-0687">Ribonucleoprotein</keyword>
<evidence type="ECO:0000256" key="7">
    <source>
        <dbReference type="ARBA" id="ARBA00023242"/>
    </source>
</evidence>
<dbReference type="SUPFAM" id="SSF50182">
    <property type="entry name" value="Sm-like ribonucleoproteins"/>
    <property type="match status" value="1"/>
</dbReference>
<dbReference type="SMART" id="SM00651">
    <property type="entry name" value="Sm"/>
    <property type="match status" value="1"/>
</dbReference>
<dbReference type="InterPro" id="IPR044642">
    <property type="entry name" value="PTHR15588"/>
</dbReference>
<dbReference type="GO" id="GO:0005737">
    <property type="term" value="C:cytoplasm"/>
    <property type="evidence" value="ECO:0007669"/>
    <property type="project" value="UniProtKB-ARBA"/>
</dbReference>
<keyword evidence="6 9" id="KW-0508">mRNA splicing</keyword>
<dbReference type="GO" id="GO:0000398">
    <property type="term" value="P:mRNA splicing, via spliceosome"/>
    <property type="evidence" value="ECO:0007669"/>
    <property type="project" value="UniProtKB-UniRule"/>
</dbReference>
<comment type="subcellular location">
    <subcellularLocation>
        <location evidence="1 9">Nucleus</location>
    </subcellularLocation>
</comment>
<sequence>MSGNLTLDSYIGKVVQVMTCDGRQVFGTLEGYDHSTNVVLQDASERVFSTDGVTNVPLGIYMIRGDNVACVGEVDTELDNRIDFENVTVPPLGAIWEMN</sequence>
<keyword evidence="5 9" id="KW-0694">RNA-binding</keyword>
<dbReference type="Proteomes" id="UP000492821">
    <property type="component" value="Unassembled WGS sequence"/>
</dbReference>
<comment type="similarity">
    <text evidence="2 9">Belongs to the snRNP Sm proteins family.</text>
</comment>
<dbReference type="GO" id="GO:0046540">
    <property type="term" value="C:U4/U6 x U5 tri-snRNP complex"/>
    <property type="evidence" value="ECO:0007669"/>
    <property type="project" value="UniProtKB-UniRule"/>
</dbReference>
<dbReference type="InterPro" id="IPR010920">
    <property type="entry name" value="LSM_dom_sf"/>
</dbReference>
<dbReference type="PANTHER" id="PTHR15588">
    <property type="entry name" value="LSM1"/>
    <property type="match status" value="1"/>
</dbReference>
<evidence type="ECO:0000256" key="2">
    <source>
        <dbReference type="ARBA" id="ARBA00006850"/>
    </source>
</evidence>
<evidence type="ECO:0000256" key="3">
    <source>
        <dbReference type="ARBA" id="ARBA00022664"/>
    </source>
</evidence>
<evidence type="ECO:0000256" key="1">
    <source>
        <dbReference type="ARBA" id="ARBA00004123"/>
    </source>
</evidence>
<dbReference type="Gene3D" id="2.30.30.100">
    <property type="match status" value="1"/>
</dbReference>
<evidence type="ECO:0000256" key="6">
    <source>
        <dbReference type="ARBA" id="ARBA00023187"/>
    </source>
</evidence>
<evidence type="ECO:0000313" key="12">
    <source>
        <dbReference type="WBParaSite" id="Pan_g7127.t1"/>
    </source>
</evidence>
<dbReference type="WBParaSite" id="Pan_g7127.t1">
    <property type="protein sequence ID" value="Pan_g7127.t1"/>
    <property type="gene ID" value="Pan_g7127"/>
</dbReference>
<dbReference type="AlphaFoldDB" id="A0A7E4W7S1"/>
<comment type="subunit">
    <text evidence="9">LSm subunits form a heteromer with a doughnut shape.</text>
</comment>
<name>A0A7E4W7S1_PANRE</name>
<keyword evidence="3 9" id="KW-0507">mRNA processing</keyword>
<gene>
    <name evidence="9" type="primary">LSM8</name>
</gene>
<evidence type="ECO:0000313" key="11">
    <source>
        <dbReference type="Proteomes" id="UP000492821"/>
    </source>
</evidence>
<reference evidence="12" key="2">
    <citation type="submission" date="2020-10" db="UniProtKB">
        <authorList>
            <consortium name="WormBaseParasite"/>
        </authorList>
    </citation>
    <scope>IDENTIFICATION</scope>
</reference>
<dbReference type="GO" id="GO:0003729">
    <property type="term" value="F:mRNA binding"/>
    <property type="evidence" value="ECO:0007669"/>
    <property type="project" value="TreeGrafter"/>
</dbReference>
<reference evidence="11" key="1">
    <citation type="journal article" date="2013" name="Genetics">
        <title>The draft genome and transcriptome of Panagrellus redivivus are shaped by the harsh demands of a free-living lifestyle.</title>
        <authorList>
            <person name="Srinivasan J."/>
            <person name="Dillman A.R."/>
            <person name="Macchietto M.G."/>
            <person name="Heikkinen L."/>
            <person name="Lakso M."/>
            <person name="Fracchia K.M."/>
            <person name="Antoshechkin I."/>
            <person name="Mortazavi A."/>
            <person name="Wong G."/>
            <person name="Sternberg P.W."/>
        </authorList>
    </citation>
    <scope>NUCLEOTIDE SEQUENCE [LARGE SCALE GENOMIC DNA]</scope>
    <source>
        <strain evidence="11">MT8872</strain>
    </source>
</reference>
<dbReference type="Pfam" id="PF01423">
    <property type="entry name" value="LSM"/>
    <property type="match status" value="1"/>
</dbReference>
<organism evidence="11 12">
    <name type="scientific">Panagrellus redivivus</name>
    <name type="common">Microworm</name>
    <dbReference type="NCBI Taxonomy" id="6233"/>
    <lineage>
        <taxon>Eukaryota</taxon>
        <taxon>Metazoa</taxon>
        <taxon>Ecdysozoa</taxon>
        <taxon>Nematoda</taxon>
        <taxon>Chromadorea</taxon>
        <taxon>Rhabditida</taxon>
        <taxon>Tylenchina</taxon>
        <taxon>Panagrolaimomorpha</taxon>
        <taxon>Panagrolaimoidea</taxon>
        <taxon>Panagrolaimidae</taxon>
        <taxon>Panagrellus</taxon>
    </lineage>
</organism>
<dbReference type="InterPro" id="IPR034103">
    <property type="entry name" value="Lsm8"/>
</dbReference>
<dbReference type="InterPro" id="IPR001163">
    <property type="entry name" value="Sm_dom_euk/arc"/>
</dbReference>
<evidence type="ECO:0000256" key="9">
    <source>
        <dbReference type="RuleBase" id="RU365048"/>
    </source>
</evidence>
<proteinExistence type="inferred from homology"/>
<dbReference type="PANTHER" id="PTHR15588:SF9">
    <property type="entry name" value="U6 SNRNA-ASSOCIATED SM-LIKE PROTEIN LSM8"/>
    <property type="match status" value="1"/>
</dbReference>
<protein>
    <recommendedName>
        <fullName evidence="9">U6 snRNA-associated Sm-like protein LSm8</fullName>
    </recommendedName>
</protein>
<dbReference type="GO" id="GO:0005688">
    <property type="term" value="C:U6 snRNP"/>
    <property type="evidence" value="ECO:0007669"/>
    <property type="project" value="UniProtKB-UniRule"/>
</dbReference>
<feature type="domain" description="Sm" evidence="10">
    <location>
        <begin position="2"/>
        <end position="77"/>
    </location>
</feature>
<dbReference type="InterPro" id="IPR047575">
    <property type="entry name" value="Sm"/>
</dbReference>
<dbReference type="CDD" id="cd01727">
    <property type="entry name" value="LSm8"/>
    <property type="match status" value="1"/>
</dbReference>
<evidence type="ECO:0000256" key="5">
    <source>
        <dbReference type="ARBA" id="ARBA00022884"/>
    </source>
</evidence>
<comment type="function">
    <text evidence="9">Plays role in pre-mRNA splicing as component of the U4/U6-U5 tri-snRNP complex that is involved in spliceosome assembly, and as component of the precatalytic spliceosome (spliceosome B complex). The heptameric LSM2-8 complex binds specifically to the 3'-terminal U-tract of U6 snRNA.</text>
</comment>
<dbReference type="FunFam" id="2.30.30.100:FF:000027">
    <property type="entry name" value="U6 snRNA-associated Sm-like protein LSm8"/>
    <property type="match status" value="1"/>
</dbReference>
<accession>A0A7E4W7S1</accession>
<dbReference type="GO" id="GO:0071011">
    <property type="term" value="C:precatalytic spliceosome"/>
    <property type="evidence" value="ECO:0007669"/>
    <property type="project" value="TreeGrafter"/>
</dbReference>
<keyword evidence="11" id="KW-1185">Reference proteome</keyword>
<evidence type="ECO:0000259" key="10">
    <source>
        <dbReference type="PROSITE" id="PS52002"/>
    </source>
</evidence>
<keyword evidence="7 9" id="KW-0539">Nucleus</keyword>
<dbReference type="PROSITE" id="PS52002">
    <property type="entry name" value="SM"/>
    <property type="match status" value="1"/>
</dbReference>
<evidence type="ECO:0000256" key="4">
    <source>
        <dbReference type="ARBA" id="ARBA00022728"/>
    </source>
</evidence>
<keyword evidence="4 9" id="KW-0747">Spliceosome</keyword>
<evidence type="ECO:0000256" key="8">
    <source>
        <dbReference type="ARBA" id="ARBA00023274"/>
    </source>
</evidence>